<dbReference type="PANTHER" id="PTHR14359">
    <property type="entry name" value="HOMO-OLIGOMERIC FLAVIN CONTAINING CYS DECARBOXYLASE FAMILY"/>
    <property type="match status" value="1"/>
</dbReference>
<dbReference type="Proteomes" id="UP001150941">
    <property type="component" value="Unassembled WGS sequence"/>
</dbReference>
<dbReference type="InterPro" id="IPR003382">
    <property type="entry name" value="Flavoprotein"/>
</dbReference>
<dbReference type="SUPFAM" id="SSF52507">
    <property type="entry name" value="Homo-oligomeric flavin-containing Cys decarboxylases, HFCD"/>
    <property type="match status" value="1"/>
</dbReference>
<dbReference type="EMBL" id="JAPQKS010000007">
    <property type="protein sequence ID" value="KAJ5220289.1"/>
    <property type="molecule type" value="Genomic_DNA"/>
</dbReference>
<dbReference type="GO" id="GO:0004633">
    <property type="term" value="F:phosphopantothenoylcysteine decarboxylase activity"/>
    <property type="evidence" value="ECO:0007669"/>
    <property type="project" value="TreeGrafter"/>
</dbReference>
<protein>
    <recommendedName>
        <fullName evidence="3">Flavoprotein domain-containing protein</fullName>
    </recommendedName>
</protein>
<dbReference type="Pfam" id="PF02441">
    <property type="entry name" value="Flavoprotein"/>
    <property type="match status" value="1"/>
</dbReference>
<feature type="domain" description="Flavoprotein" evidence="3">
    <location>
        <begin position="26"/>
        <end position="191"/>
    </location>
</feature>
<reference evidence="4" key="2">
    <citation type="journal article" date="2023" name="IMA Fungus">
        <title>Comparative genomic study of the Penicillium genus elucidates a diverse pangenome and 15 lateral gene transfer events.</title>
        <authorList>
            <person name="Petersen C."/>
            <person name="Sorensen T."/>
            <person name="Nielsen M.R."/>
            <person name="Sondergaard T.E."/>
            <person name="Sorensen J.L."/>
            <person name="Fitzpatrick D.A."/>
            <person name="Frisvad J.C."/>
            <person name="Nielsen K.L."/>
        </authorList>
    </citation>
    <scope>NUCLEOTIDE SEQUENCE</scope>
    <source>
        <strain evidence="4">IBT 19713</strain>
    </source>
</reference>
<dbReference type="GO" id="GO:0071513">
    <property type="term" value="C:phosphopantothenoylcysteine decarboxylase complex"/>
    <property type="evidence" value="ECO:0007669"/>
    <property type="project" value="TreeGrafter"/>
</dbReference>
<dbReference type="Gene3D" id="3.40.50.1950">
    <property type="entry name" value="Flavin prenyltransferase-like"/>
    <property type="match status" value="1"/>
</dbReference>
<dbReference type="GeneID" id="83206092"/>
<evidence type="ECO:0000259" key="3">
    <source>
        <dbReference type="Pfam" id="PF02441"/>
    </source>
</evidence>
<gene>
    <name evidence="4" type="ORF">N7468_009493</name>
</gene>
<comment type="caution">
    <text evidence="4">The sequence shown here is derived from an EMBL/GenBank/DDBJ whole genome shotgun (WGS) entry which is preliminary data.</text>
</comment>
<evidence type="ECO:0000313" key="5">
    <source>
        <dbReference type="Proteomes" id="UP001150941"/>
    </source>
</evidence>
<proteinExistence type="inferred from homology"/>
<organism evidence="4 5">
    <name type="scientific">Penicillium chermesinum</name>
    <dbReference type="NCBI Taxonomy" id="63820"/>
    <lineage>
        <taxon>Eukaryota</taxon>
        <taxon>Fungi</taxon>
        <taxon>Dikarya</taxon>
        <taxon>Ascomycota</taxon>
        <taxon>Pezizomycotina</taxon>
        <taxon>Eurotiomycetes</taxon>
        <taxon>Eurotiomycetidae</taxon>
        <taxon>Eurotiales</taxon>
        <taxon>Aspergillaceae</taxon>
        <taxon>Penicillium</taxon>
    </lineage>
</organism>
<evidence type="ECO:0000256" key="2">
    <source>
        <dbReference type="ARBA" id="ARBA00038350"/>
    </source>
</evidence>
<name>A0A9W9NHU7_9EURO</name>
<evidence type="ECO:0000313" key="4">
    <source>
        <dbReference type="EMBL" id="KAJ5220289.1"/>
    </source>
</evidence>
<comment type="similarity">
    <text evidence="2">Belongs to the HFCD (homooligomeric flavin containing Cys decarboxylase) superfamily.</text>
</comment>
<dbReference type="AlphaFoldDB" id="A0A9W9NHU7"/>
<dbReference type="InterPro" id="IPR036551">
    <property type="entry name" value="Flavin_trans-like"/>
</dbReference>
<sequence length="201" mass="21853">MSLHGKAKYVANVKGLTVNTTISNSTGSVATIKLPQIVTALNHESLSIRIVLSDSAANDEWDPSWVRGAGILHINLRKWADILVIAPLSANSLAKISSGFSDSLLMSIIRAWDASGLVDGQGPQDKKRILVFPAMNTAMWLHPVTESQIAVLEGWDWFEVFRPVGKALACGDVGVGAMREWAEVVTIIQQRLGLLYLSDDF</sequence>
<accession>A0A9W9NHU7</accession>
<dbReference type="RefSeq" id="XP_058327119.1">
    <property type="nucleotide sequence ID" value="XM_058478789.1"/>
</dbReference>
<keyword evidence="1" id="KW-0173">Coenzyme A biosynthesis</keyword>
<dbReference type="GO" id="GO:0010181">
    <property type="term" value="F:FMN binding"/>
    <property type="evidence" value="ECO:0007669"/>
    <property type="project" value="TreeGrafter"/>
</dbReference>
<dbReference type="PANTHER" id="PTHR14359:SF6">
    <property type="entry name" value="PHOSPHOPANTOTHENOYLCYSTEINE DECARBOXYLASE"/>
    <property type="match status" value="1"/>
</dbReference>
<reference evidence="4" key="1">
    <citation type="submission" date="2022-11" db="EMBL/GenBank/DDBJ databases">
        <authorList>
            <person name="Petersen C."/>
        </authorList>
    </citation>
    <scope>NUCLEOTIDE SEQUENCE</scope>
    <source>
        <strain evidence="4">IBT 19713</strain>
    </source>
</reference>
<dbReference type="GO" id="GO:0015937">
    <property type="term" value="P:coenzyme A biosynthetic process"/>
    <property type="evidence" value="ECO:0007669"/>
    <property type="project" value="UniProtKB-KW"/>
</dbReference>
<evidence type="ECO:0000256" key="1">
    <source>
        <dbReference type="ARBA" id="ARBA00022993"/>
    </source>
</evidence>
<keyword evidence="5" id="KW-1185">Reference proteome</keyword>
<dbReference type="OrthoDB" id="1532798at2759"/>